<dbReference type="PANTHER" id="PTHR11660">
    <property type="entry name" value="SOLUTE CARRIER FAMILY 40 MEMBER"/>
    <property type="match status" value="1"/>
</dbReference>
<comment type="similarity">
    <text evidence="2 7">Belongs to the ferroportin (FP) (TC 2.A.100) family. SLC40A subfamily.</text>
</comment>
<feature type="transmembrane region" description="Helical" evidence="7">
    <location>
        <begin position="352"/>
        <end position="379"/>
    </location>
</feature>
<dbReference type="Pfam" id="PF06963">
    <property type="entry name" value="FPN1"/>
    <property type="match status" value="1"/>
</dbReference>
<feature type="transmembrane region" description="Helical" evidence="7">
    <location>
        <begin position="176"/>
        <end position="196"/>
    </location>
</feature>
<name>A0A6C0SMX7_HALPA</name>
<keyword evidence="7" id="KW-0406">Ion transport</keyword>
<dbReference type="PANTHER" id="PTHR11660:SF57">
    <property type="entry name" value="SOLUTE CARRIER FAMILY 40 MEMBER"/>
    <property type="match status" value="1"/>
</dbReference>
<feature type="transmembrane region" description="Helical" evidence="7">
    <location>
        <begin position="515"/>
        <end position="533"/>
    </location>
</feature>
<comment type="subcellular location">
    <subcellularLocation>
        <location evidence="1 7">Membrane</location>
        <topology evidence="1 7">Multi-pass membrane protein</topology>
    </subcellularLocation>
</comment>
<accession>A0A6C0SMX7</accession>
<protein>
    <recommendedName>
        <fullName evidence="7">Solute carrier family 40 member</fullName>
    </recommendedName>
</protein>
<dbReference type="SUPFAM" id="SSF103473">
    <property type="entry name" value="MFS general substrate transporter"/>
    <property type="match status" value="1"/>
</dbReference>
<comment type="function">
    <text evidence="7">May be involved in iron transport and iron homeostasis.</text>
</comment>
<dbReference type="CDD" id="cd17480">
    <property type="entry name" value="MFS_SLC40A1_like"/>
    <property type="match status" value="1"/>
</dbReference>
<evidence type="ECO:0000256" key="4">
    <source>
        <dbReference type="ARBA" id="ARBA00022692"/>
    </source>
</evidence>
<dbReference type="EMBL" id="MN103217">
    <property type="protein sequence ID" value="QIA61847.1"/>
    <property type="molecule type" value="mRNA"/>
</dbReference>
<feature type="transmembrane region" description="Helical" evidence="7">
    <location>
        <begin position="256"/>
        <end position="280"/>
    </location>
</feature>
<evidence type="ECO:0000256" key="7">
    <source>
        <dbReference type="RuleBase" id="RU365065"/>
    </source>
</evidence>
<feature type="transmembrane region" description="Helical" evidence="7">
    <location>
        <begin position="554"/>
        <end position="578"/>
    </location>
</feature>
<reference evidence="8" key="1">
    <citation type="submission" date="2019-06" db="EMBL/GenBank/DDBJ databases">
        <authorList>
            <person name="Adameyko K."/>
            <person name="Finoshin A."/>
            <person name="Mikhailov K."/>
            <person name="Kravchuk O."/>
            <person name="Gusev O."/>
            <person name="Shagimardanova E."/>
            <person name="Lyupina Y."/>
        </authorList>
    </citation>
    <scope>NUCLEOTIDE SEQUENCE</scope>
</reference>
<proteinExistence type="evidence at transcript level"/>
<feature type="transmembrane region" description="Helical" evidence="7">
    <location>
        <begin position="73"/>
        <end position="90"/>
    </location>
</feature>
<reference evidence="8" key="2">
    <citation type="journal article" date="2020" name="PLoS ONE">
        <title>Iron metabolic pathways in the processes of sponge plasticity.</title>
        <authorList>
            <person name="Finoshin A.D."/>
            <person name="Adameyko K.I."/>
            <person name="Mikhailov K.V."/>
            <person name="Kravchuk O.I."/>
            <person name="Georgiev A.A."/>
            <person name="Gornostaev N.G."/>
            <person name="Kosevich I.A."/>
            <person name="Mikhailov V.S."/>
            <person name="Gazizova G.R."/>
            <person name="Shagimardanova E.I."/>
            <person name="Gusev O.A."/>
            <person name="Lyupina Y.V."/>
        </authorList>
    </citation>
    <scope>NUCLEOTIDE SEQUENCE</scope>
</reference>
<evidence type="ECO:0000256" key="5">
    <source>
        <dbReference type="ARBA" id="ARBA00022989"/>
    </source>
</evidence>
<dbReference type="AlphaFoldDB" id="A0A6C0SMX7"/>
<feature type="transmembrane region" description="Helical" evidence="7">
    <location>
        <begin position="110"/>
        <end position="131"/>
    </location>
</feature>
<organism evidence="8">
    <name type="scientific">Halichondria panicea</name>
    <name type="common">Breadcrumb sponge</name>
    <dbReference type="NCBI Taxonomy" id="6063"/>
    <lineage>
        <taxon>Eukaryota</taxon>
        <taxon>Metazoa</taxon>
        <taxon>Porifera</taxon>
        <taxon>Demospongiae</taxon>
        <taxon>Heteroscleromorpha</taxon>
        <taxon>Suberitida</taxon>
        <taxon>Halichondriidae</taxon>
        <taxon>Halichondria</taxon>
        <taxon>Halichondria (Halichondria)</taxon>
    </lineage>
</organism>
<feature type="transmembrane region" description="Helical" evidence="7">
    <location>
        <begin position="385"/>
        <end position="407"/>
    </location>
</feature>
<sequence>MEEEDSANGGDLGLEVLVEGAPVKSADCAGSEEEGTVSESSVVKQSRAEILLGMMFPQLTLNGGSHTLTMRRSVLVIFTLYTSHSFSAWGDRMWGFVLSLFLVYLYPGSLLLPGVAGVMVQLLVAVFGTLVGDWVDSSPRMRVVWVSLLIQNGLLTLCSILLALMFALDWTVCNNIVVFASLIPLVIVLGAGANLATIANTISIEKDWIVVLADKQKDTLAVLNSNMRRIDLCCKLLAPFLTGVVLQWAGPLVTTLFVAGWNILSFFAELGLIWLVYRLIPPLAIKKLRKKSEVVEVDNDETKEDGEDSLEPIVVTTKVSNFKSKAKKICSKLLTPVVSLKNGWRTYIRQEIALVGFAMACIYLTVLGFSGVTSAYFLTQGVPNYLIGVCQGVGAVFGVLGTIIYPFLRKKFGTVRTGLFGISTQLAILMICVAAVFVPSHRVENNASGYYSPVCDNNETSLCFGTECNGTGTEFWSTDVVSPTATQSISASTSHISAHVQPTPTPPPPSQESQVNVAVILLLVGVVGCRIGLWTFDLAVQQLIQEKVVEEERGVVGGVMNAMNSIMDMLHYVLVIAAPRPEHFGWLTLISVAMVTLGLVLYGAYIRKSRGHFFHFRDFYRRVKKCVEKRRHISDQQVGGVSSSFIREDAVQLLSETDNDDNDNDDAL</sequence>
<dbReference type="InterPro" id="IPR036259">
    <property type="entry name" value="MFS_trans_sf"/>
</dbReference>
<feature type="transmembrane region" description="Helical" evidence="7">
    <location>
        <begin position="143"/>
        <end position="164"/>
    </location>
</feature>
<dbReference type="InterPro" id="IPR009716">
    <property type="entry name" value="Ferroportin-1"/>
</dbReference>
<dbReference type="GO" id="GO:0016020">
    <property type="term" value="C:membrane"/>
    <property type="evidence" value="ECO:0007669"/>
    <property type="project" value="UniProtKB-SubCell"/>
</dbReference>
<keyword evidence="4 7" id="KW-0812">Transmembrane</keyword>
<feature type="transmembrane region" description="Helical" evidence="7">
    <location>
        <begin position="232"/>
        <end position="250"/>
    </location>
</feature>
<keyword evidence="6 7" id="KW-0472">Membrane</keyword>
<feature type="transmembrane region" description="Helical" evidence="7">
    <location>
        <begin position="419"/>
        <end position="438"/>
    </location>
</feature>
<evidence type="ECO:0000256" key="3">
    <source>
        <dbReference type="ARBA" id="ARBA00022448"/>
    </source>
</evidence>
<evidence type="ECO:0000313" key="8">
    <source>
        <dbReference type="EMBL" id="QIA61847.1"/>
    </source>
</evidence>
<keyword evidence="5 7" id="KW-1133">Transmembrane helix</keyword>
<evidence type="ECO:0000256" key="2">
    <source>
        <dbReference type="ARBA" id="ARBA00006279"/>
    </source>
</evidence>
<evidence type="ECO:0000256" key="6">
    <source>
        <dbReference type="ARBA" id="ARBA00023136"/>
    </source>
</evidence>
<dbReference type="Gene3D" id="1.20.1250.20">
    <property type="entry name" value="MFS general substrate transporter like domains"/>
    <property type="match status" value="1"/>
</dbReference>
<dbReference type="GO" id="GO:0005381">
    <property type="term" value="F:iron ion transmembrane transporter activity"/>
    <property type="evidence" value="ECO:0007669"/>
    <property type="project" value="UniProtKB-UniRule"/>
</dbReference>
<keyword evidence="3 7" id="KW-0813">Transport</keyword>
<feature type="transmembrane region" description="Helical" evidence="7">
    <location>
        <begin position="584"/>
        <end position="605"/>
    </location>
</feature>
<evidence type="ECO:0000256" key="1">
    <source>
        <dbReference type="ARBA" id="ARBA00004141"/>
    </source>
</evidence>